<feature type="transmembrane region" description="Helical" evidence="2">
    <location>
        <begin position="93"/>
        <end position="114"/>
    </location>
</feature>
<keyword evidence="2" id="KW-1133">Transmembrane helix</keyword>
<gene>
    <name evidence="3" type="ORF">MM415B02716_0007</name>
</gene>
<evidence type="ECO:0000256" key="2">
    <source>
        <dbReference type="SAM" id="Phobius"/>
    </source>
</evidence>
<feature type="region of interest" description="Disordered" evidence="1">
    <location>
        <begin position="298"/>
        <end position="346"/>
    </location>
</feature>
<feature type="region of interest" description="Disordered" evidence="1">
    <location>
        <begin position="20"/>
        <end position="48"/>
    </location>
</feature>
<accession>A0A6M3L241</accession>
<feature type="compositionally biased region" description="Low complexity" evidence="1">
    <location>
        <begin position="304"/>
        <end position="322"/>
    </location>
</feature>
<dbReference type="EMBL" id="MT142794">
    <property type="protein sequence ID" value="QJA88647.1"/>
    <property type="molecule type" value="Genomic_DNA"/>
</dbReference>
<keyword evidence="2" id="KW-0472">Membrane</keyword>
<reference evidence="3" key="1">
    <citation type="submission" date="2020-03" db="EMBL/GenBank/DDBJ databases">
        <title>The deep terrestrial virosphere.</title>
        <authorList>
            <person name="Holmfeldt K."/>
            <person name="Nilsson E."/>
            <person name="Simone D."/>
            <person name="Lopez-Fernandez M."/>
            <person name="Wu X."/>
            <person name="de Brujin I."/>
            <person name="Lundin D."/>
            <person name="Andersson A."/>
            <person name="Bertilsson S."/>
            <person name="Dopson M."/>
        </authorList>
    </citation>
    <scope>NUCLEOTIDE SEQUENCE</scope>
    <source>
        <strain evidence="3">MM415B02716</strain>
    </source>
</reference>
<proteinExistence type="predicted"/>
<evidence type="ECO:0000256" key="1">
    <source>
        <dbReference type="SAM" id="MobiDB-lite"/>
    </source>
</evidence>
<organism evidence="3">
    <name type="scientific">viral metagenome</name>
    <dbReference type="NCBI Taxonomy" id="1070528"/>
    <lineage>
        <taxon>unclassified sequences</taxon>
        <taxon>metagenomes</taxon>
        <taxon>organismal metagenomes</taxon>
    </lineage>
</organism>
<sequence length="346" mass="37300">MAKKRKVAAKRRVSSAAAGRPIIVNLPARRNPGARRSAPKRSTSGRFVKTRRNPVGLGSMAGAVIVNPAKKSKQLPRNPGLVKSIIRKGKGMLTSGVLVPIVVGVPLGILSVAAFDKYVAPRMSGLWSMLLKVIAGLVSIPLGNKISKSSGFYSGGLLIGSAIKDWLLKWIPLGDGLGNTDWLGEAGGEDLDGLDEVSDGGVEDILGDAQGNAVLVDGLGVLPPVPIPIGPRMMRVLRRRRLAWLLRLLSPDKIAELMSLPPLKRKAAIRELRAMYQSRKGQIEQRQGAQHVDTPAVMAHPQRRAQQQQQQRFKAQQRQRFAGGRGRGRGLQDVSDDEIGSSMGWA</sequence>
<keyword evidence="2" id="KW-0812">Transmembrane</keyword>
<dbReference type="AlphaFoldDB" id="A0A6M3L241"/>
<evidence type="ECO:0000313" key="3">
    <source>
        <dbReference type="EMBL" id="QJA88647.1"/>
    </source>
</evidence>
<name>A0A6M3L241_9ZZZZ</name>
<protein>
    <submittedName>
        <fullName evidence="3">Uncharacterized protein</fullName>
    </submittedName>
</protein>